<dbReference type="AlphaFoldDB" id="A0A5M4AZG2"/>
<name>A0A5M4AZG2_9BACT</name>
<comment type="subunit">
    <text evidence="2">Heterotetramer consisting of two non-identical subunits: a beta subunit (TrpG) and a large alpha subunit (TrpE).</text>
</comment>
<dbReference type="Pfam" id="PF04715">
    <property type="entry name" value="Anth_synt_I_N"/>
    <property type="match status" value="1"/>
</dbReference>
<reference evidence="12 13" key="1">
    <citation type="submission" date="2019-10" db="EMBL/GenBank/DDBJ databases">
        <title>Prolixibacter strains distinguished by the presence of nitrate reductase genes were adept at nitrate-dependent anaerobic corrosion of metallic iron and carbon steel.</title>
        <authorList>
            <person name="Iino T."/>
            <person name="Shono N."/>
            <person name="Ito K."/>
            <person name="Nakamura R."/>
            <person name="Sueoka K."/>
            <person name="Harayama S."/>
            <person name="Ohkuma M."/>
        </authorList>
    </citation>
    <scope>NUCLEOTIDE SEQUENCE [LARGE SCALE GENOMIC DNA]</scope>
    <source>
        <strain evidence="12 13">JCM 13498</strain>
    </source>
</reference>
<evidence type="ECO:0000256" key="6">
    <source>
        <dbReference type="ARBA" id="ARBA00023239"/>
    </source>
</evidence>
<evidence type="ECO:0000259" key="10">
    <source>
        <dbReference type="Pfam" id="PF00425"/>
    </source>
</evidence>
<dbReference type="GO" id="GO:0046872">
    <property type="term" value="F:metal ion binding"/>
    <property type="evidence" value="ECO:0007669"/>
    <property type="project" value="UniProtKB-KW"/>
</dbReference>
<dbReference type="OrthoDB" id="9803598at2"/>
<dbReference type="Gene3D" id="3.60.120.10">
    <property type="entry name" value="Anthranilate synthase"/>
    <property type="match status" value="1"/>
</dbReference>
<dbReference type="GO" id="GO:0000162">
    <property type="term" value="P:L-tryptophan biosynthetic process"/>
    <property type="evidence" value="ECO:0007669"/>
    <property type="project" value="TreeGrafter"/>
</dbReference>
<dbReference type="InterPro" id="IPR015890">
    <property type="entry name" value="Chorismate_C"/>
</dbReference>
<dbReference type="InterPro" id="IPR006805">
    <property type="entry name" value="Anth_synth_I_N"/>
</dbReference>
<organism evidence="12 13">
    <name type="scientific">Prolixibacter bellariivorans</name>
    <dbReference type="NCBI Taxonomy" id="314319"/>
    <lineage>
        <taxon>Bacteria</taxon>
        <taxon>Pseudomonadati</taxon>
        <taxon>Bacteroidota</taxon>
        <taxon>Bacteroidia</taxon>
        <taxon>Marinilabiliales</taxon>
        <taxon>Prolixibacteraceae</taxon>
        <taxon>Prolixibacter</taxon>
    </lineage>
</organism>
<dbReference type="PANTHER" id="PTHR11236">
    <property type="entry name" value="AMINOBENZOATE/ANTHRANILATE SYNTHASE"/>
    <property type="match status" value="1"/>
</dbReference>
<evidence type="ECO:0000256" key="4">
    <source>
        <dbReference type="ARBA" id="ARBA00022723"/>
    </source>
</evidence>
<dbReference type="PRINTS" id="PR00095">
    <property type="entry name" value="ANTSNTHASEI"/>
</dbReference>
<feature type="coiled-coil region" evidence="9">
    <location>
        <begin position="441"/>
        <end position="468"/>
    </location>
</feature>
<accession>A0A5M4AZG2</accession>
<dbReference type="GO" id="GO:0004049">
    <property type="term" value="F:anthranilate synthase activity"/>
    <property type="evidence" value="ECO:0007669"/>
    <property type="project" value="UniProtKB-EC"/>
</dbReference>
<comment type="caution">
    <text evidence="12">The sequence shown here is derived from an EMBL/GenBank/DDBJ whole genome shotgun (WGS) entry which is preliminary data.</text>
</comment>
<dbReference type="InterPro" id="IPR019999">
    <property type="entry name" value="Anth_synth_I-like"/>
</dbReference>
<evidence type="ECO:0000313" key="12">
    <source>
        <dbReference type="EMBL" id="GET32983.1"/>
    </source>
</evidence>
<evidence type="ECO:0000313" key="13">
    <source>
        <dbReference type="Proteomes" id="UP000391834"/>
    </source>
</evidence>
<dbReference type="Pfam" id="PF00425">
    <property type="entry name" value="Chorismate_bind"/>
    <property type="match status" value="1"/>
</dbReference>
<comment type="cofactor">
    <cofactor evidence="1">
        <name>Mg(2+)</name>
        <dbReference type="ChEBI" id="CHEBI:18420"/>
    </cofactor>
</comment>
<feature type="domain" description="Anthranilate synthase component I N-terminal" evidence="11">
    <location>
        <begin position="16"/>
        <end position="161"/>
    </location>
</feature>
<evidence type="ECO:0000256" key="9">
    <source>
        <dbReference type="SAM" id="Coils"/>
    </source>
</evidence>
<evidence type="ECO:0000256" key="8">
    <source>
        <dbReference type="ARBA" id="ARBA00047683"/>
    </source>
</evidence>
<evidence type="ECO:0000259" key="11">
    <source>
        <dbReference type="Pfam" id="PF04715"/>
    </source>
</evidence>
<evidence type="ECO:0000256" key="5">
    <source>
        <dbReference type="ARBA" id="ARBA00022842"/>
    </source>
</evidence>
<comment type="function">
    <text evidence="7">Part of a heterotetrameric complex that catalyzes the two-step biosynthesis of anthranilate, an intermediate in the biosynthesis of L-tryptophan. In the first step, the glutamine-binding beta subunit (TrpG) of anthranilate synthase (AS) provides the glutamine amidotransferase activity which generates ammonia as a substrate that, along with chorismate, is used in the second step, catalyzed by the large alpha subunit of AS (TrpE) to produce anthranilate. In the absence of TrpG, TrpE can synthesize anthranilate directly from chorismate and high concentrations of ammonia.</text>
</comment>
<keyword evidence="9" id="KW-0175">Coiled coil</keyword>
<evidence type="ECO:0000256" key="7">
    <source>
        <dbReference type="ARBA" id="ARBA00025634"/>
    </source>
</evidence>
<feature type="domain" description="Chorismate-utilising enzyme C-terminal" evidence="10">
    <location>
        <begin position="203"/>
        <end position="454"/>
    </location>
</feature>
<proteinExistence type="predicted"/>
<dbReference type="SUPFAM" id="SSF56322">
    <property type="entry name" value="ADC synthase"/>
    <property type="match status" value="1"/>
</dbReference>
<dbReference type="InterPro" id="IPR005801">
    <property type="entry name" value="ADC_synthase"/>
</dbReference>
<comment type="catalytic activity">
    <reaction evidence="8">
        <text>chorismate + L-glutamine = anthranilate + pyruvate + L-glutamate + H(+)</text>
        <dbReference type="Rhea" id="RHEA:21732"/>
        <dbReference type="ChEBI" id="CHEBI:15361"/>
        <dbReference type="ChEBI" id="CHEBI:15378"/>
        <dbReference type="ChEBI" id="CHEBI:16567"/>
        <dbReference type="ChEBI" id="CHEBI:29748"/>
        <dbReference type="ChEBI" id="CHEBI:29985"/>
        <dbReference type="ChEBI" id="CHEBI:58359"/>
        <dbReference type="EC" id="4.1.3.27"/>
    </reaction>
</comment>
<evidence type="ECO:0000256" key="3">
    <source>
        <dbReference type="ARBA" id="ARBA00020653"/>
    </source>
</evidence>
<dbReference type="Proteomes" id="UP000391834">
    <property type="component" value="Unassembled WGS sequence"/>
</dbReference>
<gene>
    <name evidence="12" type="primary">trpE</name>
    <name evidence="12" type="ORF">PbJCM13498_18460</name>
</gene>
<keyword evidence="4" id="KW-0479">Metal-binding</keyword>
<keyword evidence="5" id="KW-0460">Magnesium</keyword>
<dbReference type="RefSeq" id="WP_027585204.1">
    <property type="nucleotide sequence ID" value="NZ_BLAX01000001.1"/>
</dbReference>
<evidence type="ECO:0000256" key="1">
    <source>
        <dbReference type="ARBA" id="ARBA00001946"/>
    </source>
</evidence>
<keyword evidence="13" id="KW-1185">Reference proteome</keyword>
<evidence type="ECO:0000256" key="2">
    <source>
        <dbReference type="ARBA" id="ARBA00011575"/>
    </source>
</evidence>
<dbReference type="EMBL" id="BLAX01000001">
    <property type="protein sequence ID" value="GET32983.1"/>
    <property type="molecule type" value="Genomic_DNA"/>
</dbReference>
<keyword evidence="6" id="KW-0456">Lyase</keyword>
<sequence>MKTIKFSPRVKEILADTVTPVSIYLKLRDIYPNTLLLESSDYHGNENSYSFICIKPEATFMVEQNNIRIKYPDRQDEIRPVEKHGQVADELDAFFQSFKPTNGLSNIPANGLFGYISYDGVQYFETIKFKNPVKPEYAIPEIRYSFYRYIIAINHHMNRVQLIENLPEGEDESLDELEGLLANRNYATFTFETHGDETSNITDEEYKKMVTRGKEHCHRGDVFQIVLSRQYNQPFHGDEFNVYRALRNINPSPYLFYFDCGDYKIFGSSPEAQLQIRERKVSINPIAGTFRRTGDDEQDRKLAKKLAADPKENAEHVMLVDLARNDLSRNAENVEVEQFREVQYYSHVIHLVSKVSGYLPENSNAFRVNGDSFPAGTLSGAPKYRAMELIDQYENQNRGYYGGCIGYIGFDNHFNHAIMIRSFLSKNTTLFYQAGAGIVSESNEENELQEVGNKLAALKKAIQLAREIQ</sequence>
<protein>
    <recommendedName>
        <fullName evidence="3">Anthranilate synthase component 1</fullName>
    </recommendedName>
</protein>
<dbReference type="PANTHER" id="PTHR11236:SF48">
    <property type="entry name" value="ISOCHORISMATE SYNTHASE MENF"/>
    <property type="match status" value="1"/>
</dbReference>